<feature type="domain" description="DUF4097" evidence="2">
    <location>
        <begin position="307"/>
        <end position="552"/>
    </location>
</feature>
<dbReference type="InterPro" id="IPR058219">
    <property type="entry name" value="LiaX"/>
</dbReference>
<dbReference type="NCBIfam" id="NF038025">
    <property type="entry name" value="dapto_LiaX"/>
    <property type="match status" value="1"/>
</dbReference>
<organism evidence="4 5">
    <name type="scientific">Enterococcus faecalis TX4248</name>
    <dbReference type="NCBI Taxonomy" id="749495"/>
    <lineage>
        <taxon>Bacteria</taxon>
        <taxon>Bacillati</taxon>
        <taxon>Bacillota</taxon>
        <taxon>Bacilli</taxon>
        <taxon>Lactobacillales</taxon>
        <taxon>Enterococcaceae</taxon>
        <taxon>Enterococcus</taxon>
    </lineage>
</organism>
<dbReference type="InterPro" id="IPR025164">
    <property type="entry name" value="Toastrack_DUF4097"/>
</dbReference>
<sequence>MTNDQKQGIIMHVRKTLLSEKFAKEAISMKERERVLELVKKGILTSEEALILLENMATEKDEKQIEKAAEKVDTQNIGTINKEDQVADLMDALEKGEAEGPTVDSFEENTQDSAEKDRENLERILDELATKANRASAELDEVNAEIAGIKEEIKEVAEEIGTLDTKEELDALTEDEQVQRKDLHVLLAQLEEKLATQSTEKTALEEELKNIRKEQWKGQWNDTKEKVSSQFSEEWKDQATDTFNQVGGKVAEVGGQVGEFLKKTFNSFSDTMNDNVEWKDIKMKVPGVATTKFEHEFNYPNPQASLIDVKVANGTVVFKTWDQEDVKVEAKIKLYGKMAGDSPMEAFLERSDIDVDDETISFQVPNKRVKADLTFYLPKRTYDHVSVKLLNGNVLVEELTAKDVYTKSTNGTITFKKIDATMLEIEGVNGEIKVLEGTILDNIIETVNGDVSISAAPESLSVSLINGDIRITAKEKTLRRVEASSANGNIKLALPNNLGVEGQVKTNLGSINSRLTDIEVVREKKDRGNQQLHFRRVLEESMAQINASTTTGSIFLKDTDK</sequence>
<protein>
    <submittedName>
        <fullName evidence="4">Uncharacterized protein</fullName>
    </submittedName>
</protein>
<dbReference type="Proteomes" id="UP000004846">
    <property type="component" value="Unassembled WGS sequence"/>
</dbReference>
<name>A0A125W625_ENTFL</name>
<accession>A0A125W625</accession>
<dbReference type="HOGENOM" id="CLU_033702_1_0_9"/>
<evidence type="ECO:0000256" key="1">
    <source>
        <dbReference type="SAM" id="MobiDB-lite"/>
    </source>
</evidence>
<proteinExistence type="predicted"/>
<evidence type="ECO:0000259" key="2">
    <source>
        <dbReference type="Pfam" id="PF13349"/>
    </source>
</evidence>
<feature type="region of interest" description="Disordered" evidence="1">
    <location>
        <begin position="97"/>
        <end position="117"/>
    </location>
</feature>
<reference evidence="4 5" key="1">
    <citation type="submission" date="2010-07" db="EMBL/GenBank/DDBJ databases">
        <authorList>
            <person name="Sid Ahmed O."/>
        </authorList>
    </citation>
    <scope>NUCLEOTIDE SEQUENCE [LARGE SCALE GENOMIC DNA]</scope>
    <source>
        <strain evidence="4 5">TX4248</strain>
    </source>
</reference>
<dbReference type="Pfam" id="PF22746">
    <property type="entry name" value="SHOCT-like_DUF2089-C"/>
    <property type="match status" value="1"/>
</dbReference>
<dbReference type="Pfam" id="PF13349">
    <property type="entry name" value="DUF4097"/>
    <property type="match status" value="1"/>
</dbReference>
<evidence type="ECO:0000259" key="3">
    <source>
        <dbReference type="Pfam" id="PF22746"/>
    </source>
</evidence>
<dbReference type="AlphaFoldDB" id="A0A125W625"/>
<comment type="caution">
    <text evidence="4">The sequence shown here is derived from an EMBL/GenBank/DDBJ whole genome shotgun (WGS) entry which is preliminary data.</text>
</comment>
<dbReference type="EMBL" id="AEBR01000054">
    <property type="protein sequence ID" value="EFM82761.1"/>
    <property type="molecule type" value="Genomic_DNA"/>
</dbReference>
<evidence type="ECO:0000313" key="5">
    <source>
        <dbReference type="Proteomes" id="UP000004846"/>
    </source>
</evidence>
<feature type="domain" description="YvlB/LiaX N-terminal" evidence="3">
    <location>
        <begin position="31"/>
        <end position="60"/>
    </location>
</feature>
<gene>
    <name evidence="4" type="ORF">HMPREF9498_01699</name>
</gene>
<dbReference type="InterPro" id="IPR053959">
    <property type="entry name" value="YvlB/LiaX_N"/>
</dbReference>
<evidence type="ECO:0000313" key="4">
    <source>
        <dbReference type="EMBL" id="EFM82761.1"/>
    </source>
</evidence>